<evidence type="ECO:0000256" key="1">
    <source>
        <dbReference type="SAM" id="MobiDB-lite"/>
    </source>
</evidence>
<evidence type="ECO:0000313" key="2">
    <source>
        <dbReference type="EMBL" id="GBO33646.1"/>
    </source>
</evidence>
<protein>
    <submittedName>
        <fullName evidence="2">Uncharacterized protein</fullName>
    </submittedName>
</protein>
<organism evidence="2 3">
    <name type="scientific">Araneus ventricosus</name>
    <name type="common">Orbweaver spider</name>
    <name type="synonym">Epeira ventricosa</name>
    <dbReference type="NCBI Taxonomy" id="182803"/>
    <lineage>
        <taxon>Eukaryota</taxon>
        <taxon>Metazoa</taxon>
        <taxon>Ecdysozoa</taxon>
        <taxon>Arthropoda</taxon>
        <taxon>Chelicerata</taxon>
        <taxon>Arachnida</taxon>
        <taxon>Araneae</taxon>
        <taxon>Araneomorphae</taxon>
        <taxon>Entelegynae</taxon>
        <taxon>Araneoidea</taxon>
        <taxon>Araneidae</taxon>
        <taxon>Araneus</taxon>
    </lineage>
</organism>
<reference evidence="2 3" key="1">
    <citation type="journal article" date="2019" name="Sci. Rep.">
        <title>Orb-weaving spider Araneus ventricosus genome elucidates the spidroin gene catalogue.</title>
        <authorList>
            <person name="Kono N."/>
            <person name="Nakamura H."/>
            <person name="Ohtoshi R."/>
            <person name="Moran D.A.P."/>
            <person name="Shinohara A."/>
            <person name="Yoshida Y."/>
            <person name="Fujiwara M."/>
            <person name="Mori M."/>
            <person name="Tomita M."/>
            <person name="Arakawa K."/>
        </authorList>
    </citation>
    <scope>NUCLEOTIDE SEQUENCE [LARGE SCALE GENOMIC DNA]</scope>
</reference>
<dbReference type="AlphaFoldDB" id="A0A4Y2WB02"/>
<proteinExistence type="predicted"/>
<keyword evidence="3" id="KW-1185">Reference proteome</keyword>
<evidence type="ECO:0000313" key="3">
    <source>
        <dbReference type="Proteomes" id="UP000499080"/>
    </source>
</evidence>
<dbReference type="Proteomes" id="UP000499080">
    <property type="component" value="Unassembled WGS sequence"/>
</dbReference>
<feature type="region of interest" description="Disordered" evidence="1">
    <location>
        <begin position="26"/>
        <end position="45"/>
    </location>
</feature>
<dbReference type="EMBL" id="BGPR01057296">
    <property type="protein sequence ID" value="GBO33646.1"/>
    <property type="molecule type" value="Genomic_DNA"/>
</dbReference>
<accession>A0A4Y2WB02</accession>
<name>A0A4Y2WB02_ARAVE</name>
<sequence>MEFRVDRSMIGMAKWPFQIPLQTKREKKASARLGPGDEASELGNSSFGGDECGWEQVCDFEPSHLCGKNKLWNIRE</sequence>
<gene>
    <name evidence="2" type="ORF">AVEN_222419_1</name>
</gene>
<comment type="caution">
    <text evidence="2">The sequence shown here is derived from an EMBL/GenBank/DDBJ whole genome shotgun (WGS) entry which is preliminary data.</text>
</comment>